<feature type="coiled-coil region" evidence="1">
    <location>
        <begin position="9"/>
        <end position="36"/>
    </location>
</feature>
<gene>
    <name evidence="2" type="ORF">KI387_041912</name>
</gene>
<evidence type="ECO:0000256" key="1">
    <source>
        <dbReference type="SAM" id="Coils"/>
    </source>
</evidence>
<sequence length="105" mass="12253">RNIDKSTTIRALMEDNKDKTVEIEGLKAEKERERMKNEAFVSMEEDIGDYIFKERPHLEPKVPDKFPSVMHYVHTLVELVLEDGPLRITSLKDAKQEAERKRASL</sequence>
<keyword evidence="3" id="KW-1185">Reference proteome</keyword>
<protein>
    <submittedName>
        <fullName evidence="2">Uncharacterized protein</fullName>
    </submittedName>
</protein>
<evidence type="ECO:0000313" key="2">
    <source>
        <dbReference type="EMBL" id="KAH9292904.1"/>
    </source>
</evidence>
<comment type="caution">
    <text evidence="2">The sequence shown here is derived from an EMBL/GenBank/DDBJ whole genome shotgun (WGS) entry which is preliminary data.</text>
</comment>
<name>A0AA38C8W4_TAXCH</name>
<feature type="non-terminal residue" evidence="2">
    <location>
        <position position="105"/>
    </location>
</feature>
<dbReference type="AlphaFoldDB" id="A0AA38C8W4"/>
<organism evidence="2 3">
    <name type="scientific">Taxus chinensis</name>
    <name type="common">Chinese yew</name>
    <name type="synonym">Taxus wallichiana var. chinensis</name>
    <dbReference type="NCBI Taxonomy" id="29808"/>
    <lineage>
        <taxon>Eukaryota</taxon>
        <taxon>Viridiplantae</taxon>
        <taxon>Streptophyta</taxon>
        <taxon>Embryophyta</taxon>
        <taxon>Tracheophyta</taxon>
        <taxon>Spermatophyta</taxon>
        <taxon>Pinopsida</taxon>
        <taxon>Pinidae</taxon>
        <taxon>Conifers II</taxon>
        <taxon>Cupressales</taxon>
        <taxon>Taxaceae</taxon>
        <taxon>Taxus</taxon>
    </lineage>
</organism>
<accession>A0AA38C8W4</accession>
<feature type="non-terminal residue" evidence="2">
    <location>
        <position position="1"/>
    </location>
</feature>
<reference evidence="2 3" key="1">
    <citation type="journal article" date="2021" name="Nat. Plants">
        <title>The Taxus genome provides insights into paclitaxel biosynthesis.</title>
        <authorList>
            <person name="Xiong X."/>
            <person name="Gou J."/>
            <person name="Liao Q."/>
            <person name="Li Y."/>
            <person name="Zhou Q."/>
            <person name="Bi G."/>
            <person name="Li C."/>
            <person name="Du R."/>
            <person name="Wang X."/>
            <person name="Sun T."/>
            <person name="Guo L."/>
            <person name="Liang H."/>
            <person name="Lu P."/>
            <person name="Wu Y."/>
            <person name="Zhang Z."/>
            <person name="Ro D.K."/>
            <person name="Shang Y."/>
            <person name="Huang S."/>
            <person name="Yan J."/>
        </authorList>
    </citation>
    <scope>NUCLEOTIDE SEQUENCE [LARGE SCALE GENOMIC DNA]</scope>
    <source>
        <strain evidence="2">Ta-2019</strain>
    </source>
</reference>
<proteinExistence type="predicted"/>
<dbReference type="Proteomes" id="UP000824469">
    <property type="component" value="Unassembled WGS sequence"/>
</dbReference>
<keyword evidence="1" id="KW-0175">Coiled coil</keyword>
<evidence type="ECO:0000313" key="3">
    <source>
        <dbReference type="Proteomes" id="UP000824469"/>
    </source>
</evidence>
<dbReference type="EMBL" id="JAHRHJ020002064">
    <property type="protein sequence ID" value="KAH9292904.1"/>
    <property type="molecule type" value="Genomic_DNA"/>
</dbReference>